<dbReference type="InterPro" id="IPR001680">
    <property type="entry name" value="WD40_rpt"/>
</dbReference>
<dbReference type="Gene3D" id="2.130.10.10">
    <property type="entry name" value="YVTN repeat-like/Quinoprotein amine dehydrogenase"/>
    <property type="match status" value="3"/>
</dbReference>
<dbReference type="EMBL" id="BRXU01000042">
    <property type="protein sequence ID" value="GLC61154.1"/>
    <property type="molecule type" value="Genomic_DNA"/>
</dbReference>
<reference evidence="7 8" key="1">
    <citation type="journal article" date="2023" name="Commun. Biol.">
        <title>Reorganization of the ancestral sex-determining regions during the evolution of trioecy in Pleodorina starrii.</title>
        <authorList>
            <person name="Takahashi K."/>
            <person name="Suzuki S."/>
            <person name="Kawai-Toyooka H."/>
            <person name="Yamamoto K."/>
            <person name="Hamaji T."/>
            <person name="Ootsuki R."/>
            <person name="Yamaguchi H."/>
            <person name="Kawachi M."/>
            <person name="Higashiyama T."/>
            <person name="Nozaki H."/>
        </authorList>
    </citation>
    <scope>NUCLEOTIDE SEQUENCE [LARGE SCALE GENOMIC DNA]</scope>
    <source>
        <strain evidence="7 8">NIES-4479</strain>
    </source>
</reference>
<evidence type="ECO:0000256" key="3">
    <source>
        <dbReference type="PROSITE-ProRule" id="PRU00221"/>
    </source>
</evidence>
<dbReference type="InterPro" id="IPR053299">
    <property type="entry name" value="ASTRA_WD_repeat"/>
</dbReference>
<feature type="repeat" description="WD" evidence="3">
    <location>
        <begin position="661"/>
        <end position="692"/>
    </location>
</feature>
<dbReference type="CDD" id="cd00200">
    <property type="entry name" value="WD40"/>
    <property type="match status" value="1"/>
</dbReference>
<proteinExistence type="predicted"/>
<protein>
    <recommendedName>
        <fullName evidence="6">Autophagy-related protein 16 domain-containing protein</fullName>
    </recommendedName>
</protein>
<feature type="coiled-coil region" evidence="4">
    <location>
        <begin position="180"/>
        <end position="245"/>
    </location>
</feature>
<dbReference type="Proteomes" id="UP001165080">
    <property type="component" value="Unassembled WGS sequence"/>
</dbReference>
<evidence type="ECO:0000313" key="8">
    <source>
        <dbReference type="Proteomes" id="UP001165080"/>
    </source>
</evidence>
<evidence type="ECO:0000256" key="2">
    <source>
        <dbReference type="ARBA" id="ARBA00022737"/>
    </source>
</evidence>
<feature type="region of interest" description="Disordered" evidence="5">
    <location>
        <begin position="689"/>
        <end position="711"/>
    </location>
</feature>
<feature type="coiled-coil region" evidence="4">
    <location>
        <begin position="46"/>
        <end position="151"/>
    </location>
</feature>
<dbReference type="InterPro" id="IPR036322">
    <property type="entry name" value="WD40_repeat_dom_sf"/>
</dbReference>
<evidence type="ECO:0000256" key="1">
    <source>
        <dbReference type="ARBA" id="ARBA00022574"/>
    </source>
</evidence>
<gene>
    <name evidence="7" type="primary">PLEST011443</name>
    <name evidence="7" type="ORF">PLESTB_001724000</name>
</gene>
<dbReference type="PROSITE" id="PS50082">
    <property type="entry name" value="WD_REPEATS_2"/>
    <property type="match status" value="6"/>
</dbReference>
<feature type="domain" description="Autophagy-related protein 16" evidence="6">
    <location>
        <begin position="26"/>
        <end position="213"/>
    </location>
</feature>
<dbReference type="InterPro" id="IPR019775">
    <property type="entry name" value="WD40_repeat_CS"/>
</dbReference>
<feature type="repeat" description="WD" evidence="3">
    <location>
        <begin position="466"/>
        <end position="507"/>
    </location>
</feature>
<dbReference type="PROSITE" id="PS00678">
    <property type="entry name" value="WD_REPEATS_1"/>
    <property type="match status" value="4"/>
</dbReference>
<dbReference type="Pfam" id="PF08614">
    <property type="entry name" value="ATG16"/>
    <property type="match status" value="1"/>
</dbReference>
<feature type="repeat" description="WD" evidence="3">
    <location>
        <begin position="385"/>
        <end position="418"/>
    </location>
</feature>
<dbReference type="InterPro" id="IPR020472">
    <property type="entry name" value="WD40_PAC1"/>
</dbReference>
<dbReference type="OrthoDB" id="506888at2759"/>
<evidence type="ECO:0000313" key="7">
    <source>
        <dbReference type="EMBL" id="GLC61154.1"/>
    </source>
</evidence>
<sequence length="745" mass="75668">MQTSPLAVAPEWVVASCVAQLRHLYDTRTAPFVAPFADYSAGLQRSRELEVRLLQLDKEGAELRDENASLHSRLAAVDLAAAAATAAQLEEARAALSRAERELGSLYRDKANLLEEVVGASAALTTTRSALESSSTQLAQSRAEVSALREQLSALGASLESERAARVAAASELAAALGARDGALAEAERLRHENAALLRTLMEMKEGEAGRMNEVNRMHNQLLEREALMRQEAELDRQATELIRQRAVAEALSSVAAAAATAAAAAGPMGHQPPSAATSVLVAAPPLAAAAPAGAAAGLSGDWVGAVGAAASAAVPPGGAAAAAAPPPPSLPVPTSLRDVMGLLAGSPSAAQRAGGGGGGTAVYDMAPRPPELRVPSRVPVAVVAPAHRGGCNSLAPQSPGHFVASCGADRTVALWDVAMVAGPGCLGAASASASASMSGSMMGAAAGYGGGGGGGPPKVGPAITLSGMTAAVNDCAFTCDAAQVVAAGSDRALLVWDATSGRHRHTLTGHSGPVTAVALSPLDCRLAVSVSEDRSFKLWDLGRGFSVRSVPCARMPLCLAISRDGNTVVTGHLDGSVLLWDVRQCRAGAAAALVEHHDQSHPVVCVTPLPSWSDSALLLAARDGSVRLWDFRGAATMRTWRQPGFSLGTCGGTGRPRCHLGVSPDGRLLAAGAADGSVWVWDLRNTPSVSQGSPGQGAQPRQLRGGPGGGPVHLDAVVATAFSADMTALLSADKAGGLAFWPLE</sequence>
<accession>A0A9W6F9C0</accession>
<dbReference type="AlphaFoldDB" id="A0A9W6F9C0"/>
<dbReference type="InterPro" id="IPR015943">
    <property type="entry name" value="WD40/YVTN_repeat-like_dom_sf"/>
</dbReference>
<organism evidence="7 8">
    <name type="scientific">Pleodorina starrii</name>
    <dbReference type="NCBI Taxonomy" id="330485"/>
    <lineage>
        <taxon>Eukaryota</taxon>
        <taxon>Viridiplantae</taxon>
        <taxon>Chlorophyta</taxon>
        <taxon>core chlorophytes</taxon>
        <taxon>Chlorophyceae</taxon>
        <taxon>CS clade</taxon>
        <taxon>Chlamydomonadales</taxon>
        <taxon>Volvocaceae</taxon>
        <taxon>Pleodorina</taxon>
    </lineage>
</organism>
<dbReference type="PANTHER" id="PTHR44156">
    <property type="entry name" value="SUPERNUMERARY LIMBS, ISOFORM B-RELATED"/>
    <property type="match status" value="1"/>
</dbReference>
<keyword evidence="2" id="KW-0677">Repeat</keyword>
<comment type="caution">
    <text evidence="7">The sequence shown here is derived from an EMBL/GenBank/DDBJ whole genome shotgun (WGS) entry which is preliminary data.</text>
</comment>
<keyword evidence="4" id="KW-0175">Coiled coil</keyword>
<feature type="repeat" description="WD" evidence="3">
    <location>
        <begin position="508"/>
        <end position="550"/>
    </location>
</feature>
<name>A0A9W6F9C0_9CHLO</name>
<keyword evidence="1 3" id="KW-0853">WD repeat</keyword>
<feature type="repeat" description="WD" evidence="3">
    <location>
        <begin position="560"/>
        <end position="584"/>
    </location>
</feature>
<evidence type="ECO:0000256" key="5">
    <source>
        <dbReference type="SAM" id="MobiDB-lite"/>
    </source>
</evidence>
<evidence type="ECO:0000256" key="4">
    <source>
        <dbReference type="SAM" id="Coils"/>
    </source>
</evidence>
<dbReference type="SMART" id="SM00320">
    <property type="entry name" value="WD40"/>
    <property type="match status" value="7"/>
</dbReference>
<dbReference type="SUPFAM" id="SSF50978">
    <property type="entry name" value="WD40 repeat-like"/>
    <property type="match status" value="1"/>
</dbReference>
<keyword evidence="8" id="KW-1185">Reference proteome</keyword>
<dbReference type="PRINTS" id="PR00320">
    <property type="entry name" value="GPROTEINBRPT"/>
</dbReference>
<feature type="repeat" description="WD" evidence="3">
    <location>
        <begin position="618"/>
        <end position="640"/>
    </location>
</feature>
<dbReference type="Pfam" id="PF00400">
    <property type="entry name" value="WD40"/>
    <property type="match status" value="6"/>
</dbReference>
<dbReference type="InterPro" id="IPR013923">
    <property type="entry name" value="Autophagy-rel_prot_16_dom"/>
</dbReference>
<evidence type="ECO:0000259" key="6">
    <source>
        <dbReference type="Pfam" id="PF08614"/>
    </source>
</evidence>
<dbReference type="PROSITE" id="PS50294">
    <property type="entry name" value="WD_REPEATS_REGION"/>
    <property type="match status" value="2"/>
</dbReference>